<name>A0ABV9QVP5_9GAMM</name>
<dbReference type="InterPro" id="IPR001943">
    <property type="entry name" value="UVR_dom"/>
</dbReference>
<keyword evidence="13" id="KW-1185">Reference proteome</keyword>
<feature type="domain" description="UvrC family homology region profile" evidence="11">
    <location>
        <begin position="276"/>
        <end position="524"/>
    </location>
</feature>
<dbReference type="InterPro" id="IPR036876">
    <property type="entry name" value="UVR_dom_sf"/>
</dbReference>
<evidence type="ECO:0000259" key="9">
    <source>
        <dbReference type="PROSITE" id="PS50151"/>
    </source>
</evidence>
<dbReference type="SMART" id="SM00465">
    <property type="entry name" value="GIYc"/>
    <property type="match status" value="1"/>
</dbReference>
<dbReference type="EMBL" id="JBHSHD010000010">
    <property type="protein sequence ID" value="MFC4821147.1"/>
    <property type="molecule type" value="Genomic_DNA"/>
</dbReference>
<dbReference type="SUPFAM" id="SSF47781">
    <property type="entry name" value="RuvA domain 2-like"/>
    <property type="match status" value="1"/>
</dbReference>
<evidence type="ECO:0000256" key="6">
    <source>
        <dbReference type="ARBA" id="ARBA00023236"/>
    </source>
</evidence>
<dbReference type="Pfam" id="PF01541">
    <property type="entry name" value="GIY-YIG"/>
    <property type="match status" value="1"/>
</dbReference>
<evidence type="ECO:0000256" key="7">
    <source>
        <dbReference type="HAMAP-Rule" id="MF_00203"/>
    </source>
</evidence>
<keyword evidence="6 7" id="KW-0742">SOS response</keyword>
<evidence type="ECO:0000313" key="12">
    <source>
        <dbReference type="EMBL" id="MFC4821147.1"/>
    </source>
</evidence>
<gene>
    <name evidence="7 12" type="primary">uvrC</name>
    <name evidence="12" type="ORF">ACFO6Q_12485</name>
</gene>
<dbReference type="PROSITE" id="PS50151">
    <property type="entry name" value="UVR"/>
    <property type="match status" value="1"/>
</dbReference>
<dbReference type="Gene3D" id="4.10.860.10">
    <property type="entry name" value="UVR domain"/>
    <property type="match status" value="1"/>
</dbReference>
<evidence type="ECO:0000256" key="5">
    <source>
        <dbReference type="ARBA" id="ARBA00023204"/>
    </source>
</evidence>
<dbReference type="Pfam" id="PF08459">
    <property type="entry name" value="UvrC_RNaseH_dom"/>
    <property type="match status" value="1"/>
</dbReference>
<reference evidence="13" key="1">
    <citation type="journal article" date="2019" name="Int. J. Syst. Evol. Microbiol.">
        <title>The Global Catalogue of Microorganisms (GCM) 10K type strain sequencing project: providing services to taxonomists for standard genome sequencing and annotation.</title>
        <authorList>
            <consortium name="The Broad Institute Genomics Platform"/>
            <consortium name="The Broad Institute Genome Sequencing Center for Infectious Disease"/>
            <person name="Wu L."/>
            <person name="Ma J."/>
        </authorList>
    </citation>
    <scope>NUCLEOTIDE SEQUENCE [LARGE SCALE GENOMIC DNA]</scope>
    <source>
        <strain evidence="13">CCUG 30340</strain>
    </source>
</reference>
<dbReference type="Gene3D" id="3.40.1440.10">
    <property type="entry name" value="GIY-YIG endonuclease"/>
    <property type="match status" value="1"/>
</dbReference>
<keyword evidence="1 7" id="KW-0963">Cytoplasm</keyword>
<dbReference type="CDD" id="cd10434">
    <property type="entry name" value="GIY-YIG_UvrC_Cho"/>
    <property type="match status" value="1"/>
</dbReference>
<dbReference type="PANTHER" id="PTHR30562">
    <property type="entry name" value="UVRC/OXIDOREDUCTASE"/>
    <property type="match status" value="1"/>
</dbReference>
<comment type="subunit">
    <text evidence="7">Interacts with UvrB in an incision complex.</text>
</comment>
<evidence type="ECO:0000259" key="10">
    <source>
        <dbReference type="PROSITE" id="PS50164"/>
    </source>
</evidence>
<evidence type="ECO:0000256" key="2">
    <source>
        <dbReference type="ARBA" id="ARBA00022763"/>
    </source>
</evidence>
<dbReference type="InterPro" id="IPR047296">
    <property type="entry name" value="GIY-YIG_UvrC_Cho"/>
</dbReference>
<evidence type="ECO:0000256" key="1">
    <source>
        <dbReference type="ARBA" id="ARBA00022490"/>
    </source>
</evidence>
<dbReference type="InterPro" id="IPR003583">
    <property type="entry name" value="Hlx-hairpin-Hlx_DNA-bd_motif"/>
</dbReference>
<dbReference type="SUPFAM" id="SSF46600">
    <property type="entry name" value="C-terminal UvrC-binding domain of UvrB"/>
    <property type="match status" value="1"/>
</dbReference>
<dbReference type="InterPro" id="IPR001162">
    <property type="entry name" value="UvrC_RNase_H_dom"/>
</dbReference>
<keyword evidence="4 7" id="KW-0267">Excision nuclease</keyword>
<dbReference type="Pfam" id="PF14520">
    <property type="entry name" value="HHH_5"/>
    <property type="match status" value="1"/>
</dbReference>
<dbReference type="InterPro" id="IPR035901">
    <property type="entry name" value="GIY-YIG_endonuc_sf"/>
</dbReference>
<dbReference type="PROSITE" id="PS50164">
    <property type="entry name" value="GIY_YIG"/>
    <property type="match status" value="1"/>
</dbReference>
<dbReference type="Gene3D" id="3.30.420.340">
    <property type="entry name" value="UvrC, RNAse H endonuclease domain"/>
    <property type="match status" value="1"/>
</dbReference>
<keyword evidence="5 7" id="KW-0234">DNA repair</keyword>
<comment type="caution">
    <text evidence="12">The sequence shown here is derived from an EMBL/GenBank/DDBJ whole genome shotgun (WGS) entry which is preliminary data.</text>
</comment>
<dbReference type="Gene3D" id="1.10.150.20">
    <property type="entry name" value="5' to 3' exonuclease, C-terminal subdomain"/>
    <property type="match status" value="1"/>
</dbReference>
<evidence type="ECO:0000256" key="4">
    <source>
        <dbReference type="ARBA" id="ARBA00022881"/>
    </source>
</evidence>
<dbReference type="InterPro" id="IPR038476">
    <property type="entry name" value="UvrC_RNase_H_dom_sf"/>
</dbReference>
<feature type="domain" description="UVR" evidence="9">
    <location>
        <begin position="226"/>
        <end position="261"/>
    </location>
</feature>
<dbReference type="InterPro" id="IPR004791">
    <property type="entry name" value="UvrC"/>
</dbReference>
<dbReference type="RefSeq" id="WP_380021433.1">
    <property type="nucleotide sequence ID" value="NZ_JBHSHD010000010.1"/>
</dbReference>
<dbReference type="Pfam" id="PF22920">
    <property type="entry name" value="UvrC_RNaseH"/>
    <property type="match status" value="1"/>
</dbReference>
<dbReference type="Pfam" id="PF02151">
    <property type="entry name" value="UVR"/>
    <property type="match status" value="1"/>
</dbReference>
<sequence length="651" mass="70814">MSAPAEPFDGKTFVRTLTGAPGVYRMFGDGGELLYVGKAGNLKKRVGSYFLKPALQPRIASMIAQIGRIETTVTRTEGEALLLEAQLIKTLKPRYNIVLRDDKSYPYIHLTGGPAPQGRGARAAAAQDASPSQAFPRLAFHRGARSEAGRYFGPFPSAGAVRASLDLIQKLFKIRNCEDSYFRNRSRPCLQHQINRCTAPCVGLVSVEDYAENVRHAEMFLDGRASAVMDELVATMERASADLAFERAAQIRDQIAAVKRVQANHYVQGASADMDVIACTIRAGIACVSVLFFRNGVSLGSRDFFPRLPTEADEGTILGTFVAQYYLERPLPSELILSHPIEDAALLAGAFSERAGRAVEIKTSVRAERARFRDLAMRNAEAALASRLASRQTLLARFEALRELLGLDEVPQRIECFDISHTMGEATVASCVVFGPEGPEKSQYRRFNIAGITGGDDYAAMRQALQRRFRRAVATAEATTEPAAEPAGEDAAKTRRVDESLAKLPDLLLIDGGKGQVQQAVDVLNELGLEGVPVVGVAKGEARRSGDETLILGRSGRTLWPGPESLASHLIQSVRDEAHRFAITGHRGRREKAREASTLEEIAGVGARRRSALLRHFGGLGGLSKAGIEELMQVKGISRDLAERIYASFHG</sequence>
<dbReference type="NCBIfam" id="TIGR00194">
    <property type="entry name" value="uvrC"/>
    <property type="match status" value="1"/>
</dbReference>
<evidence type="ECO:0000259" key="11">
    <source>
        <dbReference type="PROSITE" id="PS50165"/>
    </source>
</evidence>
<organism evidence="12 13">
    <name type="scientific">Dokdonella ginsengisoli</name>
    <dbReference type="NCBI Taxonomy" id="363846"/>
    <lineage>
        <taxon>Bacteria</taxon>
        <taxon>Pseudomonadati</taxon>
        <taxon>Pseudomonadota</taxon>
        <taxon>Gammaproteobacteria</taxon>
        <taxon>Lysobacterales</taxon>
        <taxon>Rhodanobacteraceae</taxon>
        <taxon>Dokdonella</taxon>
    </lineage>
</organism>
<proteinExistence type="inferred from homology"/>
<protein>
    <recommendedName>
        <fullName evidence="7">UvrABC system protein C</fullName>
        <shortName evidence="7">Protein UvrC</shortName>
    </recommendedName>
    <alternativeName>
        <fullName evidence="7">Excinuclease ABC subunit C</fullName>
    </alternativeName>
</protein>
<dbReference type="PROSITE" id="PS50165">
    <property type="entry name" value="UVRC"/>
    <property type="match status" value="1"/>
</dbReference>
<evidence type="ECO:0000313" key="13">
    <source>
        <dbReference type="Proteomes" id="UP001595886"/>
    </source>
</evidence>
<dbReference type="InterPro" id="IPR050066">
    <property type="entry name" value="UvrABC_protein_C"/>
</dbReference>
<dbReference type="InterPro" id="IPR000305">
    <property type="entry name" value="GIY-YIG_endonuc"/>
</dbReference>
<evidence type="ECO:0000256" key="8">
    <source>
        <dbReference type="SAM" id="MobiDB-lite"/>
    </source>
</evidence>
<dbReference type="SUPFAM" id="SSF82771">
    <property type="entry name" value="GIY-YIG endonuclease"/>
    <property type="match status" value="1"/>
</dbReference>
<comment type="subcellular location">
    <subcellularLocation>
        <location evidence="7">Cytoplasm</location>
    </subcellularLocation>
</comment>
<dbReference type="HAMAP" id="MF_00203">
    <property type="entry name" value="UvrC"/>
    <property type="match status" value="1"/>
</dbReference>
<accession>A0ABV9QVP5</accession>
<feature type="region of interest" description="Disordered" evidence="8">
    <location>
        <begin position="476"/>
        <end position="496"/>
    </location>
</feature>
<keyword evidence="3 7" id="KW-0228">DNA excision</keyword>
<dbReference type="SMART" id="SM00278">
    <property type="entry name" value="HhH1"/>
    <property type="match status" value="2"/>
</dbReference>
<evidence type="ECO:0000256" key="3">
    <source>
        <dbReference type="ARBA" id="ARBA00022769"/>
    </source>
</evidence>
<keyword evidence="2 7" id="KW-0227">DNA damage</keyword>
<dbReference type="Proteomes" id="UP001595886">
    <property type="component" value="Unassembled WGS sequence"/>
</dbReference>
<dbReference type="PANTHER" id="PTHR30562:SF1">
    <property type="entry name" value="UVRABC SYSTEM PROTEIN C"/>
    <property type="match status" value="1"/>
</dbReference>
<feature type="compositionally biased region" description="Low complexity" evidence="8">
    <location>
        <begin position="476"/>
        <end position="486"/>
    </location>
</feature>
<comment type="similarity">
    <text evidence="7">Belongs to the UvrC family.</text>
</comment>
<comment type="function">
    <text evidence="7">The UvrABC repair system catalyzes the recognition and processing of DNA lesions. UvrC both incises the 5' and 3' sides of the lesion. The N-terminal half is responsible for the 3' incision and the C-terminal half is responsible for the 5' incision.</text>
</comment>
<dbReference type="InterPro" id="IPR010994">
    <property type="entry name" value="RuvA_2-like"/>
</dbReference>
<feature type="domain" description="GIY-YIG" evidence="10">
    <location>
        <begin position="19"/>
        <end position="97"/>
    </location>
</feature>